<feature type="transmembrane region" description="Helical" evidence="2">
    <location>
        <begin position="145"/>
        <end position="178"/>
    </location>
</feature>
<proteinExistence type="predicted"/>
<dbReference type="CDD" id="cd00093">
    <property type="entry name" value="HTH_XRE"/>
    <property type="match status" value="1"/>
</dbReference>
<accession>A0A9D2MBZ1</accession>
<dbReference type="PANTHER" id="PTHR46558">
    <property type="entry name" value="TRACRIPTIONAL REGULATORY PROTEIN-RELATED-RELATED"/>
    <property type="match status" value="1"/>
</dbReference>
<dbReference type="Pfam" id="PF01381">
    <property type="entry name" value="HTH_3"/>
    <property type="match status" value="1"/>
</dbReference>
<dbReference type="PROSITE" id="PS50943">
    <property type="entry name" value="HTH_CROC1"/>
    <property type="match status" value="1"/>
</dbReference>
<feature type="domain" description="HTH cro/C1-type" evidence="3">
    <location>
        <begin position="6"/>
        <end position="60"/>
    </location>
</feature>
<dbReference type="InterPro" id="IPR010982">
    <property type="entry name" value="Lambda_DNA-bd_dom_sf"/>
</dbReference>
<evidence type="ECO:0000313" key="4">
    <source>
        <dbReference type="EMBL" id="HJB57380.1"/>
    </source>
</evidence>
<name>A0A9D2MBZ1_9FIRM</name>
<evidence type="ECO:0000256" key="2">
    <source>
        <dbReference type="SAM" id="Phobius"/>
    </source>
</evidence>
<evidence type="ECO:0000259" key="3">
    <source>
        <dbReference type="PROSITE" id="PS50943"/>
    </source>
</evidence>
<dbReference type="InterPro" id="IPR001387">
    <property type="entry name" value="Cro/C1-type_HTH"/>
</dbReference>
<dbReference type="EMBL" id="DWYC01000063">
    <property type="protein sequence ID" value="HJB57380.1"/>
    <property type="molecule type" value="Genomic_DNA"/>
</dbReference>
<reference evidence="4" key="2">
    <citation type="submission" date="2021-04" db="EMBL/GenBank/DDBJ databases">
        <authorList>
            <person name="Gilroy R."/>
        </authorList>
    </citation>
    <scope>NUCLEOTIDE SEQUENCE</scope>
    <source>
        <strain evidence="4">CHK189-11263</strain>
    </source>
</reference>
<gene>
    <name evidence="4" type="ORF">H9714_07505</name>
</gene>
<dbReference type="AlphaFoldDB" id="A0A9D2MBZ1"/>
<keyword evidence="1" id="KW-0238">DNA-binding</keyword>
<evidence type="ECO:0000256" key="1">
    <source>
        <dbReference type="ARBA" id="ARBA00023125"/>
    </source>
</evidence>
<dbReference type="Proteomes" id="UP000824208">
    <property type="component" value="Unassembled WGS sequence"/>
</dbReference>
<organism evidence="4 5">
    <name type="scientific">Candidatus Flavonifractor intestinipullorum</name>
    <dbReference type="NCBI Taxonomy" id="2838587"/>
    <lineage>
        <taxon>Bacteria</taxon>
        <taxon>Bacillati</taxon>
        <taxon>Bacillota</taxon>
        <taxon>Clostridia</taxon>
        <taxon>Eubacteriales</taxon>
        <taxon>Oscillospiraceae</taxon>
        <taxon>Flavonifractor</taxon>
    </lineage>
</organism>
<keyword evidence="2" id="KW-1133">Transmembrane helix</keyword>
<dbReference type="PANTHER" id="PTHR46558:SF11">
    <property type="entry name" value="HTH-TYPE TRANSCRIPTIONAL REGULATOR XRE"/>
    <property type="match status" value="1"/>
</dbReference>
<sequence>MFHERLYQLRKSKGISQEELANVVGVSRQAVQKWESGASRPDMDNLTAIAEFFQVSLDYLIRGVEPAAPRASSEVHTTIINHYYPGWSYEYTSRRTLWGLPLVHVNLGRGFRRAKGILAIGNVATGVLAVGGVALGPFSVGCVSIGLLALGAACLGLIAAGAAAVGVLALGALSMGVLALGAVAKGMFAVGTVAVGSQVAIGTVASAPLAIGDEVEGAVQLLLSDPALTRSAVRAALEQSLSGAPRFLIDLLTFLAAHVHPTPLP</sequence>
<comment type="caution">
    <text evidence="4">The sequence shown here is derived from an EMBL/GenBank/DDBJ whole genome shotgun (WGS) entry which is preliminary data.</text>
</comment>
<feature type="transmembrane region" description="Helical" evidence="2">
    <location>
        <begin position="117"/>
        <end position="139"/>
    </location>
</feature>
<evidence type="ECO:0000313" key="5">
    <source>
        <dbReference type="Proteomes" id="UP000824208"/>
    </source>
</evidence>
<keyword evidence="2" id="KW-0812">Transmembrane</keyword>
<dbReference type="SUPFAM" id="SSF47413">
    <property type="entry name" value="lambda repressor-like DNA-binding domains"/>
    <property type="match status" value="1"/>
</dbReference>
<protein>
    <submittedName>
        <fullName evidence="4">Helix-turn-helix domain-containing protein</fullName>
    </submittedName>
</protein>
<keyword evidence="2" id="KW-0472">Membrane</keyword>
<dbReference type="Gene3D" id="1.10.260.40">
    <property type="entry name" value="lambda repressor-like DNA-binding domains"/>
    <property type="match status" value="1"/>
</dbReference>
<reference evidence="4" key="1">
    <citation type="journal article" date="2021" name="PeerJ">
        <title>Extensive microbial diversity within the chicken gut microbiome revealed by metagenomics and culture.</title>
        <authorList>
            <person name="Gilroy R."/>
            <person name="Ravi A."/>
            <person name="Getino M."/>
            <person name="Pursley I."/>
            <person name="Horton D.L."/>
            <person name="Alikhan N.F."/>
            <person name="Baker D."/>
            <person name="Gharbi K."/>
            <person name="Hall N."/>
            <person name="Watson M."/>
            <person name="Adriaenssens E.M."/>
            <person name="Foster-Nyarko E."/>
            <person name="Jarju S."/>
            <person name="Secka A."/>
            <person name="Antonio M."/>
            <person name="Oren A."/>
            <person name="Chaudhuri R.R."/>
            <person name="La Ragione R."/>
            <person name="Hildebrand F."/>
            <person name="Pallen M.J."/>
        </authorList>
    </citation>
    <scope>NUCLEOTIDE SEQUENCE</scope>
    <source>
        <strain evidence="4">CHK189-11263</strain>
    </source>
</reference>
<dbReference type="GO" id="GO:0003677">
    <property type="term" value="F:DNA binding"/>
    <property type="evidence" value="ECO:0007669"/>
    <property type="project" value="UniProtKB-KW"/>
</dbReference>
<dbReference type="SMART" id="SM00530">
    <property type="entry name" value="HTH_XRE"/>
    <property type="match status" value="1"/>
</dbReference>